<feature type="region of interest" description="Disordered" evidence="1">
    <location>
        <begin position="95"/>
        <end position="123"/>
    </location>
</feature>
<dbReference type="AlphaFoldDB" id="A0A0F9NVD3"/>
<protein>
    <recommendedName>
        <fullName evidence="3">Bacteriophage lambda Replication protein O N-terminal domain-containing protein</fullName>
    </recommendedName>
</protein>
<reference evidence="2" key="1">
    <citation type="journal article" date="2015" name="Nature">
        <title>Complex archaea that bridge the gap between prokaryotes and eukaryotes.</title>
        <authorList>
            <person name="Spang A."/>
            <person name="Saw J.H."/>
            <person name="Jorgensen S.L."/>
            <person name="Zaremba-Niedzwiedzka K."/>
            <person name="Martijn J."/>
            <person name="Lind A.E."/>
            <person name="van Eijk R."/>
            <person name="Schleper C."/>
            <person name="Guy L."/>
            <person name="Ettema T.J."/>
        </authorList>
    </citation>
    <scope>NUCLEOTIDE SEQUENCE</scope>
</reference>
<gene>
    <name evidence="2" type="ORF">LCGC14_0979510</name>
</gene>
<sequence>MSWVKLDDNFAGHRKVLAAGLEAAWLHIEGLCYCAQQETDGAILDAALVKLTQFSKPKAERLAVRLVEVGLWERNGAGWLIHDYLDYNPSKKELEARRETKRRAGQAGGLSKQAGRERELANG</sequence>
<proteinExistence type="predicted"/>
<feature type="compositionally biased region" description="Basic and acidic residues" evidence="1">
    <location>
        <begin position="114"/>
        <end position="123"/>
    </location>
</feature>
<evidence type="ECO:0000256" key="1">
    <source>
        <dbReference type="SAM" id="MobiDB-lite"/>
    </source>
</evidence>
<name>A0A0F9NVD3_9ZZZZ</name>
<organism evidence="2">
    <name type="scientific">marine sediment metagenome</name>
    <dbReference type="NCBI Taxonomy" id="412755"/>
    <lineage>
        <taxon>unclassified sequences</taxon>
        <taxon>metagenomes</taxon>
        <taxon>ecological metagenomes</taxon>
    </lineage>
</organism>
<evidence type="ECO:0008006" key="3">
    <source>
        <dbReference type="Google" id="ProtNLM"/>
    </source>
</evidence>
<accession>A0A0F9NVD3</accession>
<dbReference type="EMBL" id="LAZR01003651">
    <property type="protein sequence ID" value="KKN16062.1"/>
    <property type="molecule type" value="Genomic_DNA"/>
</dbReference>
<evidence type="ECO:0000313" key="2">
    <source>
        <dbReference type="EMBL" id="KKN16062.1"/>
    </source>
</evidence>
<comment type="caution">
    <text evidence="2">The sequence shown here is derived from an EMBL/GenBank/DDBJ whole genome shotgun (WGS) entry which is preliminary data.</text>
</comment>